<name>A0A1I0AKI5_9ACTN</name>
<evidence type="ECO:0000313" key="2">
    <source>
        <dbReference type="EMBL" id="SES94816.1"/>
    </source>
</evidence>
<dbReference type="InterPro" id="IPR025714">
    <property type="entry name" value="Methyltranfer_dom"/>
</dbReference>
<dbReference type="CDD" id="cd02440">
    <property type="entry name" value="AdoMet_MTases"/>
    <property type="match status" value="1"/>
</dbReference>
<dbReference type="Pfam" id="PF13847">
    <property type="entry name" value="Methyltransf_31"/>
    <property type="match status" value="1"/>
</dbReference>
<evidence type="ECO:0000259" key="1">
    <source>
        <dbReference type="Pfam" id="PF13847"/>
    </source>
</evidence>
<dbReference type="Gene3D" id="3.40.50.150">
    <property type="entry name" value="Vaccinia Virus protein VP39"/>
    <property type="match status" value="1"/>
</dbReference>
<dbReference type="AlphaFoldDB" id="A0A1I0AKI5"/>
<protein>
    <submittedName>
        <fullName evidence="2">Methyltransferase domain-containing protein</fullName>
    </submittedName>
</protein>
<organism evidence="2 3">
    <name type="scientific">Nonomuraea wenchangensis</name>
    <dbReference type="NCBI Taxonomy" id="568860"/>
    <lineage>
        <taxon>Bacteria</taxon>
        <taxon>Bacillati</taxon>
        <taxon>Actinomycetota</taxon>
        <taxon>Actinomycetes</taxon>
        <taxon>Streptosporangiales</taxon>
        <taxon>Streptosporangiaceae</taxon>
        <taxon>Nonomuraea</taxon>
    </lineage>
</organism>
<dbReference type="OrthoDB" id="649979at2"/>
<dbReference type="PANTHER" id="PTHR45128">
    <property type="entry name" value="METHYLTRANSFERASE TYPE 11"/>
    <property type="match status" value="1"/>
</dbReference>
<keyword evidence="2" id="KW-0808">Transferase</keyword>
<dbReference type="RefSeq" id="WP_091076935.1">
    <property type="nucleotide sequence ID" value="NZ_FOHX01000001.1"/>
</dbReference>
<keyword evidence="2" id="KW-0489">Methyltransferase</keyword>
<dbReference type="GO" id="GO:0008168">
    <property type="term" value="F:methyltransferase activity"/>
    <property type="evidence" value="ECO:0007669"/>
    <property type="project" value="UniProtKB-KW"/>
</dbReference>
<dbReference type="STRING" id="568860.SAMN05421811_101830"/>
<evidence type="ECO:0000313" key="3">
    <source>
        <dbReference type="Proteomes" id="UP000199361"/>
    </source>
</evidence>
<gene>
    <name evidence="2" type="ORF">SAMN05421811_101830</name>
</gene>
<reference evidence="2 3" key="1">
    <citation type="submission" date="2016-10" db="EMBL/GenBank/DDBJ databases">
        <authorList>
            <person name="de Groot N.N."/>
        </authorList>
    </citation>
    <scope>NUCLEOTIDE SEQUENCE [LARGE SCALE GENOMIC DNA]</scope>
    <source>
        <strain evidence="2 3">CGMCC 4.5598</strain>
    </source>
</reference>
<dbReference type="GO" id="GO:0032259">
    <property type="term" value="P:methylation"/>
    <property type="evidence" value="ECO:0007669"/>
    <property type="project" value="UniProtKB-KW"/>
</dbReference>
<sequence length="332" mass="35571">MTTEHAYPRDVRDLYERFPYPLPTSAAEPIFDTAIGVDLTFTDLDGRRVLDAGCGTGHRLVGMALQFPDTSFLGLDFSGSSLAVARELARRHGCGNVAFEQGEIGGAALGRRFDVITSTGVIHHLPDPPAGVTWLAGHLEPDGAMYTWFYHLYGEYDRLLERRLVRLLAGGNADADQLLRDLSLSLSMARYGSGTSHSDVSDEAHVAAAADAYLHPIVNAYDFDSVAGLFAHEFPWAVATGVNWQDGSGVINVADWADPKYGAITAATLFAEPAARTAFLGLDPRSQLRCLELALRPTGFTVVCGKGASLDRCATRIQRGAALANLCGGGEV</sequence>
<dbReference type="EMBL" id="FOHX01000001">
    <property type="protein sequence ID" value="SES94816.1"/>
    <property type="molecule type" value="Genomic_DNA"/>
</dbReference>
<dbReference type="InterPro" id="IPR029063">
    <property type="entry name" value="SAM-dependent_MTases_sf"/>
</dbReference>
<feature type="domain" description="Methyltransferase" evidence="1">
    <location>
        <begin position="45"/>
        <end position="144"/>
    </location>
</feature>
<keyword evidence="3" id="KW-1185">Reference proteome</keyword>
<dbReference type="SUPFAM" id="SSF53335">
    <property type="entry name" value="S-adenosyl-L-methionine-dependent methyltransferases"/>
    <property type="match status" value="1"/>
</dbReference>
<proteinExistence type="predicted"/>
<dbReference type="InterPro" id="IPR053173">
    <property type="entry name" value="SAM-binding_MTase"/>
</dbReference>
<dbReference type="Proteomes" id="UP000199361">
    <property type="component" value="Unassembled WGS sequence"/>
</dbReference>
<accession>A0A1I0AKI5</accession>